<reference evidence="7" key="1">
    <citation type="submission" date="2020-02" db="EMBL/GenBank/DDBJ databases">
        <title>Relaxed selection underlies rapid genomic changes in the transitions from sociality to social parasitism in ants.</title>
        <authorList>
            <person name="Bi X."/>
        </authorList>
    </citation>
    <scope>NUCLEOTIDE SEQUENCE</scope>
    <source>
        <strain evidence="7">BGI-DK2013a</strain>
        <tissue evidence="7">Whole body</tissue>
    </source>
</reference>
<sequence>MESFLQLFDPQNNKDLRKRQWDSENEGNGLSDCDTSSADEDQEDRLPPEPEQGNIEYKLKLINPSSQRFEHLVTQMKWRLKEGHGEAIYQIGVEDNGKLAGLTKDEMKASLKTLKDMASRLGATIRVLRERIATSSASKTLALQNNNSNNNNNEEKKVAEVLVKKLRKDDREDQDSIIDLRLAVTGAQDAGKSTLLGVLTQGELDNGRGRARLNMLRHLHEIKTGRTSSISHEIIGFDSAGHVLNYAEMATAEEICEHASKVVTFIDLAGHRKYLRTTVLGLTGYSPHHVMLVVAPPLNEASQEHMALCLALKLPFFIVVNKIDLGFCDMSETLAQLENAMMTQGYPKQLVLFSNNDLPSWDYTSDVIPIFNVSCVTGEGLEELTIFIKNLSPYETNSIESDPESCLFQIDETFRVVGLTQPVLGGLLVKGAIAPGTRLLVGPLPDGEFSPVKVVSLHRNKAPCCLVRASQSASLTLAPPTNRSPPLPHLRPGMVLVSLRDQPHATLFFQATVLIVYHATAIFPGFQTTVHVGNVRQTCVIEGIMDANDRGLQTNDTASVLFRFVSHPEYLHVGMRLLFREGRTKGIGKITQIFPMIGSQNSIK</sequence>
<dbReference type="InterPro" id="IPR000795">
    <property type="entry name" value="T_Tr_GTP-bd_dom"/>
</dbReference>
<evidence type="ECO:0000259" key="6">
    <source>
        <dbReference type="Pfam" id="PF00009"/>
    </source>
</evidence>
<keyword evidence="8" id="KW-1185">Reference proteome</keyword>
<comment type="subcellular location">
    <subcellularLocation>
        <location evidence="1">Cytoplasm</location>
    </subcellularLocation>
</comment>
<evidence type="ECO:0000256" key="2">
    <source>
        <dbReference type="ARBA" id="ARBA00007249"/>
    </source>
</evidence>
<dbReference type="CDD" id="cd03708">
    <property type="entry name" value="GTPBP_III"/>
    <property type="match status" value="1"/>
</dbReference>
<dbReference type="InterPro" id="IPR050055">
    <property type="entry name" value="EF-Tu_GTPase"/>
</dbReference>
<evidence type="ECO:0000256" key="5">
    <source>
        <dbReference type="SAM" id="MobiDB-lite"/>
    </source>
</evidence>
<evidence type="ECO:0000313" key="7">
    <source>
        <dbReference type="EMBL" id="KAG5311250.1"/>
    </source>
</evidence>
<comment type="similarity">
    <text evidence="2">Belongs to the TRAFAC class translation factor GTPase superfamily. Classic translation factor GTPase family. EF-Tu/EF-1A subfamily.</text>
</comment>
<proteinExistence type="inferred from homology"/>
<dbReference type="PANTHER" id="PTHR43721:SF3">
    <property type="entry name" value="GTP-BINDING PROTEIN 2"/>
    <property type="match status" value="1"/>
</dbReference>
<feature type="compositionally biased region" description="Basic and acidic residues" evidence="5">
    <location>
        <begin position="12"/>
        <end position="22"/>
    </location>
</feature>
<organism evidence="7 8">
    <name type="scientific">Acromyrmex insinuator</name>
    <dbReference type="NCBI Taxonomy" id="230686"/>
    <lineage>
        <taxon>Eukaryota</taxon>
        <taxon>Metazoa</taxon>
        <taxon>Ecdysozoa</taxon>
        <taxon>Arthropoda</taxon>
        <taxon>Hexapoda</taxon>
        <taxon>Insecta</taxon>
        <taxon>Pterygota</taxon>
        <taxon>Neoptera</taxon>
        <taxon>Endopterygota</taxon>
        <taxon>Hymenoptera</taxon>
        <taxon>Apocrita</taxon>
        <taxon>Aculeata</taxon>
        <taxon>Formicoidea</taxon>
        <taxon>Formicidae</taxon>
        <taxon>Myrmicinae</taxon>
        <taxon>Acromyrmex</taxon>
    </lineage>
</organism>
<keyword evidence="4" id="KW-0342">GTP-binding</keyword>
<evidence type="ECO:0000313" key="8">
    <source>
        <dbReference type="Proteomes" id="UP000667349"/>
    </source>
</evidence>
<feature type="domain" description="Tr-type G" evidence="6">
    <location>
        <begin position="182"/>
        <end position="390"/>
    </location>
</feature>
<dbReference type="PANTHER" id="PTHR43721">
    <property type="entry name" value="ELONGATION FACTOR TU-RELATED"/>
    <property type="match status" value="1"/>
</dbReference>
<dbReference type="SUPFAM" id="SSF52540">
    <property type="entry name" value="P-loop containing nucleoside triphosphate hydrolases"/>
    <property type="match status" value="1"/>
</dbReference>
<accession>A0A836ENQ6</accession>
<dbReference type="AlphaFoldDB" id="A0A836ENQ6"/>
<dbReference type="Gene3D" id="2.40.30.10">
    <property type="entry name" value="Translation factors"/>
    <property type="match status" value="1"/>
</dbReference>
<feature type="non-terminal residue" evidence="7">
    <location>
        <position position="604"/>
    </location>
</feature>
<dbReference type="GO" id="GO:0003924">
    <property type="term" value="F:GTPase activity"/>
    <property type="evidence" value="ECO:0007669"/>
    <property type="project" value="InterPro"/>
</dbReference>
<comment type="caution">
    <text evidence="7">The sequence shown here is derived from an EMBL/GenBank/DDBJ whole genome shotgun (WGS) entry which is preliminary data.</text>
</comment>
<dbReference type="Proteomes" id="UP000667349">
    <property type="component" value="Unassembled WGS sequence"/>
</dbReference>
<dbReference type="CDD" id="cd03694">
    <property type="entry name" value="GTPBP_II"/>
    <property type="match status" value="1"/>
</dbReference>
<dbReference type="GO" id="GO:0005525">
    <property type="term" value="F:GTP binding"/>
    <property type="evidence" value="ECO:0007669"/>
    <property type="project" value="UniProtKB-KW"/>
</dbReference>
<feature type="non-terminal residue" evidence="7">
    <location>
        <position position="1"/>
    </location>
</feature>
<evidence type="ECO:0000256" key="1">
    <source>
        <dbReference type="ARBA" id="ARBA00004496"/>
    </source>
</evidence>
<dbReference type="InterPro" id="IPR009000">
    <property type="entry name" value="Transl_B-barrel_sf"/>
</dbReference>
<dbReference type="InterPro" id="IPR009001">
    <property type="entry name" value="Transl_elong_EF1A/Init_IF2_C"/>
</dbReference>
<feature type="region of interest" description="Disordered" evidence="5">
    <location>
        <begin position="1"/>
        <end position="52"/>
    </location>
</feature>
<keyword evidence="3" id="KW-0547">Nucleotide-binding</keyword>
<dbReference type="SUPFAM" id="SSF50447">
    <property type="entry name" value="Translation proteins"/>
    <property type="match status" value="1"/>
</dbReference>
<dbReference type="EMBL" id="JAANHZ010000420">
    <property type="protein sequence ID" value="KAG5311250.1"/>
    <property type="molecule type" value="Genomic_DNA"/>
</dbReference>
<protein>
    <submittedName>
        <fullName evidence="7">GTPB2 protein</fullName>
    </submittedName>
</protein>
<evidence type="ECO:0000256" key="4">
    <source>
        <dbReference type="ARBA" id="ARBA00023134"/>
    </source>
</evidence>
<dbReference type="GO" id="GO:0003746">
    <property type="term" value="F:translation elongation factor activity"/>
    <property type="evidence" value="ECO:0007669"/>
    <property type="project" value="TreeGrafter"/>
</dbReference>
<dbReference type="SUPFAM" id="SSF50465">
    <property type="entry name" value="EF-Tu/eEF-1alpha/eIF2-gamma C-terminal domain"/>
    <property type="match status" value="1"/>
</dbReference>
<dbReference type="Pfam" id="PF00009">
    <property type="entry name" value="GTP_EFTU"/>
    <property type="match status" value="1"/>
</dbReference>
<evidence type="ECO:0000256" key="3">
    <source>
        <dbReference type="ARBA" id="ARBA00022741"/>
    </source>
</evidence>
<dbReference type="InterPro" id="IPR027417">
    <property type="entry name" value="P-loop_NTPase"/>
</dbReference>
<dbReference type="GO" id="GO:0005737">
    <property type="term" value="C:cytoplasm"/>
    <property type="evidence" value="ECO:0007669"/>
    <property type="project" value="UniProtKB-SubCell"/>
</dbReference>
<gene>
    <name evidence="7" type="primary">Gtpbp2</name>
    <name evidence="7" type="ORF">G6Z75_0006945</name>
</gene>
<name>A0A836ENQ6_9HYME</name>
<dbReference type="Gene3D" id="3.40.50.300">
    <property type="entry name" value="P-loop containing nucleotide triphosphate hydrolases"/>
    <property type="match status" value="1"/>
</dbReference>